<evidence type="ECO:0008006" key="3">
    <source>
        <dbReference type="Google" id="ProtNLM"/>
    </source>
</evidence>
<proteinExistence type="predicted"/>
<evidence type="ECO:0000313" key="1">
    <source>
        <dbReference type="EMBL" id="SEK38622.1"/>
    </source>
</evidence>
<dbReference type="STRING" id="1038014.SAMN04487910_0404"/>
<name>A0A1H7GNQ4_AQUAM</name>
<dbReference type="Proteomes" id="UP000198521">
    <property type="component" value="Unassembled WGS sequence"/>
</dbReference>
<accession>A0A1H7GNQ4</accession>
<sequence>MKYSLLLLASISVGFFTTKINAQKISKENEGILKPYASYYPKQKTKVLVVGTFHFSYPGLDYTKTNEDDKIDVLKEPKRSEVEELVAYIKRFNPTKVTIEAKEDWGMDKKFEEYKSGKHRDVRNESYQLGMRIANDLKLDKIYSVDATTFSSDLEKKYPKMMKELTEGYDFQSDDPFAQMTQKSFDESTKFPSKVKILDYIKYMNTEEGHRHNYGSYLVGDFKLEDNRGADFLSIWWYNRNLRMFRKIQQIDHTKEDRILVIVGNGHASVLRHLFEYSPEYDFIEFSSL</sequence>
<reference evidence="1 2" key="1">
    <citation type="submission" date="2016-10" db="EMBL/GenBank/DDBJ databases">
        <authorList>
            <person name="de Groot N.N."/>
        </authorList>
    </citation>
    <scope>NUCLEOTIDE SEQUENCE [LARGE SCALE GENOMIC DNA]</scope>
    <source>
        <strain evidence="1 2">DSM 25232</strain>
    </source>
</reference>
<evidence type="ECO:0000313" key="2">
    <source>
        <dbReference type="Proteomes" id="UP000198521"/>
    </source>
</evidence>
<dbReference type="Pfam" id="PF18950">
    <property type="entry name" value="DUF5694"/>
    <property type="match status" value="1"/>
</dbReference>
<keyword evidence="2" id="KW-1185">Reference proteome</keyword>
<dbReference type="RefSeq" id="WP_244542960.1">
    <property type="nucleotide sequence ID" value="NZ_FOAB01000001.1"/>
</dbReference>
<organism evidence="1 2">
    <name type="scientific">Aquimarina amphilecti</name>
    <dbReference type="NCBI Taxonomy" id="1038014"/>
    <lineage>
        <taxon>Bacteria</taxon>
        <taxon>Pseudomonadati</taxon>
        <taxon>Bacteroidota</taxon>
        <taxon>Flavobacteriia</taxon>
        <taxon>Flavobacteriales</taxon>
        <taxon>Flavobacteriaceae</taxon>
        <taxon>Aquimarina</taxon>
    </lineage>
</organism>
<dbReference type="InterPro" id="IPR043749">
    <property type="entry name" value="DUF5694"/>
</dbReference>
<dbReference type="EMBL" id="FOAB01000001">
    <property type="protein sequence ID" value="SEK38622.1"/>
    <property type="molecule type" value="Genomic_DNA"/>
</dbReference>
<gene>
    <name evidence="1" type="ORF">SAMN04487910_0404</name>
</gene>
<dbReference type="AlphaFoldDB" id="A0A1H7GNQ4"/>
<protein>
    <recommendedName>
        <fullName evidence="3">TraB/GumN family protein</fullName>
    </recommendedName>
</protein>